<dbReference type="AlphaFoldDB" id="A0A8H4W4T6"/>
<feature type="compositionally biased region" description="Low complexity" evidence="1">
    <location>
        <begin position="331"/>
        <end position="342"/>
    </location>
</feature>
<gene>
    <name evidence="3" type="ORF">G7Y89_g7174</name>
</gene>
<protein>
    <recommendedName>
        <fullName evidence="2">DUF7730 domain-containing protein</fullName>
    </recommendedName>
</protein>
<dbReference type="PANTHER" id="PTHR38790">
    <property type="entry name" value="2EXR DOMAIN-CONTAINING PROTEIN-RELATED"/>
    <property type="match status" value="1"/>
</dbReference>
<evidence type="ECO:0000313" key="4">
    <source>
        <dbReference type="Proteomes" id="UP000566819"/>
    </source>
</evidence>
<comment type="caution">
    <text evidence="3">The sequence shown here is derived from an EMBL/GenBank/DDBJ whole genome shotgun (WGS) entry which is preliminary data.</text>
</comment>
<feature type="region of interest" description="Disordered" evidence="1">
    <location>
        <begin position="323"/>
        <end position="342"/>
    </location>
</feature>
<sequence length="443" mass="51863">MKQRLLDILLCPYHYFVPPFTVWTQDELIRQNRAEAGVYCERNRPVGLPRKRPRALSLQPEGTRPSFLESPLLRLPYEVRQQIFCEAIGNTVIHLVELPNRLGHIRGKFKHFRPRYEDEDGRSGRDYEGDRTLNQTQLFIYENPPLQTNNSLSLLQTNRQIYREAVNVLYTTNTFDISEPLTLLFFTPTILPQRLQSIRYLQVQWKEIPPYLSWRGHTWAYRWEDSWENMWETIRREMTGLRSLKLCLNIQTLTPHVYLEDPETYQDPMMHLQNPRSHSYDEQYFDSVLRIPREKVRGLHTFELESFNWGKAFNCDAAEEKTRQLHNTHGSPSDPSFSTSISSTLAAHSFSSSQLPRNHPPITTTMAQPAAAIPEQPAPSIRVTNLSYTFPDRTTGLHNVTLSLPSRSRHPPHRRERRRKNDSPPPALRQASRALKHHLDLRT</sequence>
<dbReference type="Pfam" id="PF24864">
    <property type="entry name" value="DUF7730"/>
    <property type="match status" value="1"/>
</dbReference>
<reference evidence="3 4" key="1">
    <citation type="submission" date="2020-03" db="EMBL/GenBank/DDBJ databases">
        <title>Draft Genome Sequence of Cudoniella acicularis.</title>
        <authorList>
            <person name="Buettner E."/>
            <person name="Kellner H."/>
        </authorList>
    </citation>
    <scope>NUCLEOTIDE SEQUENCE [LARGE SCALE GENOMIC DNA]</scope>
    <source>
        <strain evidence="3 4">DSM 108380</strain>
    </source>
</reference>
<dbReference type="Proteomes" id="UP000566819">
    <property type="component" value="Unassembled WGS sequence"/>
</dbReference>
<proteinExistence type="predicted"/>
<feature type="domain" description="DUF7730" evidence="2">
    <location>
        <begin position="69"/>
        <end position="249"/>
    </location>
</feature>
<evidence type="ECO:0000313" key="3">
    <source>
        <dbReference type="EMBL" id="KAF4630959.1"/>
    </source>
</evidence>
<dbReference type="OrthoDB" id="3452196at2759"/>
<accession>A0A8H4W4T6</accession>
<evidence type="ECO:0000256" key="1">
    <source>
        <dbReference type="SAM" id="MobiDB-lite"/>
    </source>
</evidence>
<keyword evidence="4" id="KW-1185">Reference proteome</keyword>
<dbReference type="PANTHER" id="PTHR38790:SF4">
    <property type="entry name" value="2EXR DOMAIN-CONTAINING PROTEIN"/>
    <property type="match status" value="1"/>
</dbReference>
<feature type="compositionally biased region" description="Basic residues" evidence="1">
    <location>
        <begin position="407"/>
        <end position="420"/>
    </location>
</feature>
<dbReference type="InterPro" id="IPR056632">
    <property type="entry name" value="DUF7730"/>
</dbReference>
<organism evidence="3 4">
    <name type="scientific">Cudoniella acicularis</name>
    <dbReference type="NCBI Taxonomy" id="354080"/>
    <lineage>
        <taxon>Eukaryota</taxon>
        <taxon>Fungi</taxon>
        <taxon>Dikarya</taxon>
        <taxon>Ascomycota</taxon>
        <taxon>Pezizomycotina</taxon>
        <taxon>Leotiomycetes</taxon>
        <taxon>Helotiales</taxon>
        <taxon>Tricladiaceae</taxon>
        <taxon>Cudoniella</taxon>
    </lineage>
</organism>
<name>A0A8H4W4T6_9HELO</name>
<feature type="region of interest" description="Disordered" evidence="1">
    <location>
        <begin position="394"/>
        <end position="443"/>
    </location>
</feature>
<evidence type="ECO:0000259" key="2">
    <source>
        <dbReference type="Pfam" id="PF24864"/>
    </source>
</evidence>
<dbReference type="EMBL" id="JAAMPI010000492">
    <property type="protein sequence ID" value="KAF4630959.1"/>
    <property type="molecule type" value="Genomic_DNA"/>
</dbReference>